<name>A0A2R8BAC8_9RHOB</name>
<protein>
    <submittedName>
        <fullName evidence="2">Uncharacterized protein</fullName>
    </submittedName>
</protein>
<organism evidence="2 3">
    <name type="scientific">Ascidiaceihabitans donghaensis</name>
    <dbReference type="NCBI Taxonomy" id="1510460"/>
    <lineage>
        <taxon>Bacteria</taxon>
        <taxon>Pseudomonadati</taxon>
        <taxon>Pseudomonadota</taxon>
        <taxon>Alphaproteobacteria</taxon>
        <taxon>Rhodobacterales</taxon>
        <taxon>Paracoccaceae</taxon>
        <taxon>Ascidiaceihabitans</taxon>
    </lineage>
</organism>
<dbReference type="Proteomes" id="UP000244880">
    <property type="component" value="Unassembled WGS sequence"/>
</dbReference>
<keyword evidence="3" id="KW-1185">Reference proteome</keyword>
<reference evidence="2 3" key="1">
    <citation type="submission" date="2018-03" db="EMBL/GenBank/DDBJ databases">
        <authorList>
            <person name="Keele B.F."/>
        </authorList>
    </citation>
    <scope>NUCLEOTIDE SEQUENCE [LARGE SCALE GENOMIC DNA]</scope>
    <source>
        <strain evidence="2 3">CECT 8599</strain>
    </source>
</reference>
<accession>A0A2R8BAC8</accession>
<feature type="chain" id="PRO_5015348786" evidence="1">
    <location>
        <begin position="23"/>
        <end position="103"/>
    </location>
</feature>
<proteinExistence type="predicted"/>
<evidence type="ECO:0000256" key="1">
    <source>
        <dbReference type="SAM" id="SignalP"/>
    </source>
</evidence>
<evidence type="ECO:0000313" key="3">
    <source>
        <dbReference type="Proteomes" id="UP000244880"/>
    </source>
</evidence>
<evidence type="ECO:0000313" key="2">
    <source>
        <dbReference type="EMBL" id="SPH19999.1"/>
    </source>
</evidence>
<dbReference type="AlphaFoldDB" id="A0A2R8BAC8"/>
<keyword evidence="1" id="KW-0732">Signal</keyword>
<feature type="signal peptide" evidence="1">
    <location>
        <begin position="1"/>
        <end position="22"/>
    </location>
</feature>
<sequence length="103" mass="11171">MRAFMIATAFALTAATASTAVANQSKEQDCSYQAEVVAAIQQARIDRVKEANVVEAIAATNPEWPEKYNNIVPVLAGPIYDVKRRDLKNTDLGAQWKTACIGS</sequence>
<dbReference type="EMBL" id="OMOR01000001">
    <property type="protein sequence ID" value="SPH19999.1"/>
    <property type="molecule type" value="Genomic_DNA"/>
</dbReference>
<dbReference type="RefSeq" id="WP_245925917.1">
    <property type="nucleotide sequence ID" value="NZ_OMOR01000001.1"/>
</dbReference>
<gene>
    <name evidence="2" type="ORF">ASD8599_00739</name>
</gene>